<dbReference type="KEGG" id="vg:9829349"/>
<dbReference type="GO" id="GO:0004386">
    <property type="term" value="F:helicase activity"/>
    <property type="evidence" value="ECO:0007669"/>
    <property type="project" value="UniProtKB-KW"/>
</dbReference>
<proteinExistence type="inferred from homology"/>
<evidence type="ECO:0000256" key="1">
    <source>
        <dbReference type="SAM" id="MobiDB-lite"/>
    </source>
</evidence>
<gene>
    <name evidence="2" type="primary">UL08</name>
</gene>
<keyword evidence="2" id="KW-0347">Helicase</keyword>
<accession>E2IUG2</accession>
<evidence type="ECO:0000313" key="2">
    <source>
        <dbReference type="EMBL" id="ADO13820.1"/>
    </source>
</evidence>
<dbReference type="EMBL" id="HM625781">
    <property type="protein sequence ID" value="ADO13820.1"/>
    <property type="molecule type" value="Genomic_DNA"/>
</dbReference>
<reference evidence="2 3" key="1">
    <citation type="journal article" date="2011" name="Virology">
        <title>Structure and sequence of the saimiriine herpesvirus 1 genome.</title>
        <authorList>
            <person name="Tyler S."/>
            <person name="Severini A."/>
            <person name="Black D."/>
            <person name="Walker M."/>
            <person name="Eberle R."/>
        </authorList>
    </citation>
    <scope>NUCLEOTIDE SEQUENCE [LARGE SCALE GENOMIC DNA]</scope>
    <source>
        <strain evidence="2">MV 5-4</strain>
    </source>
</reference>
<organismHost>
    <name type="scientific">Callithrix</name>
    <dbReference type="NCBI Taxonomy" id="9481"/>
</organismHost>
<keyword evidence="2" id="KW-0378">Hydrolase</keyword>
<dbReference type="Proteomes" id="UP000127069">
    <property type="component" value="Segment"/>
</dbReference>
<protein>
    <submittedName>
        <fullName evidence="2">Helicase-primase subunit</fullName>
    </submittedName>
</protein>
<sequence>METEAPAVVDVKGGESTELICAATLYTAWTRPRADRLHAIVYLLCRDEAGAYHPRFAEVAVEAKELDAYYDATTASRGGSGALPGTTPRSVAVAVQSASCPRSCPLETLRHPELWRAAYACVMGALARDVGPFALFHPVRLRVSAESGLVETIECAGGPARGSRPRAGLLALEARMSLDPTAVAARALEAPGGSLAWARLAALRDAPDAASSSAVTVSVATRAGSFKRTYAELGRPPAVREGKLEAVFRVRRCALRPRGLGREIEVRVPLPVAYDYLAVSAAEFSAPALVALYRQWHTAVFAEPGAVSSVFAFLGPEFDPLWWNRDADANDRALSPDQLVTLGFPGWPTLKVTPAARDGAPDDATMHEADTYAAAGVGWPGIPASAALLVPSPARWPRAVAAAVADLSPRAREFSERWHPEHTRAAAQLLDPPAVVGRVWISRYRFGMLVPVLLAHLARLGAGGESGCGWWSVLLAPRGHRDLESLRASLVADTRAEQPAADRFVGAIADAVMARVEEAATRAGFAVCAAESEVAFWGVFNVDPRDAAAARAAEANARAAFEETTAAFLVDDVGLSRSAAAAAACVTPEGTYTHAVVWSRVGRWFWNADDGREHAEGFPEASPAHARAASVLWGALRQTLADPECENPERARAVMEAACDALAIEAFACRGDPGYWGLPKSASETLEEDRGDDEPKAARPLPHAAFCGEALLDRDRGAARRRTLRVRTPDGEAADVPMDLFAPPLILPPIDCVYYMSAIVREIEKVFCGYLEGRWGEESGSFVYPLKDKFGFLL</sequence>
<keyword evidence="2" id="KW-0067">ATP-binding</keyword>
<organism evidence="2 3">
    <name type="scientific">Saimiriine herpesvirus 1 (strain MV-5-4-PSL)</name>
    <name type="common">SaHV-1</name>
    <name type="synonym">Marmoset herpesvirus</name>
    <dbReference type="NCBI Taxonomy" id="10353"/>
    <lineage>
        <taxon>Viruses</taxon>
        <taxon>Duplodnaviria</taxon>
        <taxon>Heunggongvirae</taxon>
        <taxon>Peploviricota</taxon>
        <taxon>Herviviricetes</taxon>
        <taxon>Herpesvirales</taxon>
        <taxon>Orthoherpesviridae</taxon>
        <taxon>Alphaherpesvirinae</taxon>
        <taxon>Simplexvirus</taxon>
        <taxon>Simplexvirus saimiriinealpha1</taxon>
    </lineage>
</organism>
<name>E2IUG2_SHV1</name>
<keyword evidence="2" id="KW-0547">Nucleotide-binding</keyword>
<dbReference type="HAMAP" id="MF_04010">
    <property type="entry name" value="HSV_HEPA"/>
    <property type="match status" value="1"/>
</dbReference>
<dbReference type="GO" id="GO:0019079">
    <property type="term" value="P:viral genome replication"/>
    <property type="evidence" value="ECO:0007669"/>
    <property type="project" value="InterPro"/>
</dbReference>
<dbReference type="OrthoDB" id="2958at10239"/>
<dbReference type="GeneID" id="9829349"/>
<feature type="region of interest" description="Disordered" evidence="1">
    <location>
        <begin position="680"/>
        <end position="699"/>
    </location>
</feature>
<evidence type="ECO:0000313" key="3">
    <source>
        <dbReference type="Proteomes" id="UP000127069"/>
    </source>
</evidence>
<organismHost>
    <name type="scientific">Saimiri</name>
    <name type="common">squirrel monkeys</name>
    <dbReference type="NCBI Taxonomy" id="9520"/>
</organismHost>
<keyword evidence="3" id="KW-1185">Reference proteome</keyword>
<dbReference type="RefSeq" id="YP_003933832.1">
    <property type="nucleotide sequence ID" value="NC_014567.1"/>
</dbReference>
<dbReference type="Pfam" id="PF03324">
    <property type="entry name" value="Herpes_HEPA"/>
    <property type="match status" value="1"/>
</dbReference>
<dbReference type="InterPro" id="IPR004996">
    <property type="entry name" value="HSV_HEPA"/>
</dbReference>